<dbReference type="Proteomes" id="UP000315938">
    <property type="component" value="Unassembled WGS sequence"/>
</dbReference>
<accession>A0A553IJ08</accession>
<dbReference type="SMART" id="SM00382">
    <property type="entry name" value="AAA"/>
    <property type="match status" value="1"/>
</dbReference>
<evidence type="ECO:0000259" key="10">
    <source>
        <dbReference type="SMART" id="SM00382"/>
    </source>
</evidence>
<dbReference type="GO" id="GO:0000400">
    <property type="term" value="F:four-way junction DNA binding"/>
    <property type="evidence" value="ECO:0007669"/>
    <property type="project" value="UniProtKB-UniRule"/>
</dbReference>
<evidence type="ECO:0000256" key="6">
    <source>
        <dbReference type="ARBA" id="ARBA00023125"/>
    </source>
</evidence>
<dbReference type="GO" id="GO:0006310">
    <property type="term" value="P:DNA recombination"/>
    <property type="evidence" value="ECO:0007669"/>
    <property type="project" value="UniProtKB-UniRule"/>
</dbReference>
<evidence type="ECO:0000256" key="4">
    <source>
        <dbReference type="ARBA" id="ARBA00022801"/>
    </source>
</evidence>
<dbReference type="CDD" id="cd00009">
    <property type="entry name" value="AAA"/>
    <property type="match status" value="1"/>
</dbReference>
<keyword evidence="4 9" id="KW-0378">Hydrolase</keyword>
<evidence type="ECO:0000256" key="9">
    <source>
        <dbReference type="HAMAP-Rule" id="MF_00016"/>
    </source>
</evidence>
<keyword evidence="3 9" id="KW-0227">DNA damage</keyword>
<dbReference type="InterPro" id="IPR008824">
    <property type="entry name" value="RuvB-like_N"/>
</dbReference>
<feature type="binding site" evidence="9">
    <location>
        <position position="21"/>
    </location>
    <ligand>
        <name>ATP</name>
        <dbReference type="ChEBI" id="CHEBI:30616"/>
    </ligand>
</feature>
<dbReference type="GO" id="GO:0009378">
    <property type="term" value="F:four-way junction helicase activity"/>
    <property type="evidence" value="ECO:0007669"/>
    <property type="project" value="InterPro"/>
</dbReference>
<feature type="binding site" evidence="9">
    <location>
        <begin position="129"/>
        <end position="131"/>
    </location>
    <ligand>
        <name>ATP</name>
        <dbReference type="ChEBI" id="CHEBI:30616"/>
    </ligand>
</feature>
<comment type="domain">
    <text evidence="9">Has 3 domains, the large (RuvB-L) and small ATPase (RuvB-S) domains and the C-terminal head (RuvB-H) domain. The head domain binds DNA, while the ATPase domains jointly bind ATP, ADP or are empty depending on the state of the subunit in the translocation cycle. During a single DNA translocation step the structure of each domain remains the same, but their relative positions change.</text>
</comment>
<comment type="function">
    <text evidence="9">The RuvA-RuvB-RuvC complex processes Holliday junction (HJ) DNA during genetic recombination and DNA repair, while the RuvA-RuvB complex plays an important role in the rescue of blocked DNA replication forks via replication fork reversal (RFR). RuvA specifically binds to HJ cruciform DNA, conferring on it an open structure. The RuvB hexamer acts as an ATP-dependent pump, pulling dsDNA into and through the RuvAB complex. RuvB forms 2 homohexamers on either side of HJ DNA bound by 1 or 2 RuvA tetramers; 4 subunits per hexamer contact DNA at a time. Coordinated motions by a converter formed by DNA-disengaged RuvB subunits stimulates ATP hydrolysis and nucleotide exchange. Immobilization of the converter enables RuvB to convert the ATP-contained energy into a lever motion, pulling 2 nucleotides of DNA out of the RuvA tetramer per ATP hydrolyzed, thus driving DNA branch migration. The RuvB motors rotate together with the DNA substrate, which together with the progressing nucleotide cycle form the mechanistic basis for DNA recombination by continuous HJ branch migration. Branch migration allows RuvC to scan DNA until it finds its consensus sequence, where it cleaves and resolves cruciform DNA.</text>
</comment>
<dbReference type="SMR" id="A0A553IJ08"/>
<dbReference type="GO" id="GO:0048476">
    <property type="term" value="C:Holliday junction resolvase complex"/>
    <property type="evidence" value="ECO:0007669"/>
    <property type="project" value="UniProtKB-UniRule"/>
</dbReference>
<keyword evidence="7 9" id="KW-0233">DNA recombination</keyword>
<organism evidence="11 12">
    <name type="scientific">Acholeplasma laidlawii</name>
    <dbReference type="NCBI Taxonomy" id="2148"/>
    <lineage>
        <taxon>Bacteria</taxon>
        <taxon>Bacillati</taxon>
        <taxon>Mycoplasmatota</taxon>
        <taxon>Mollicutes</taxon>
        <taxon>Acholeplasmatales</taxon>
        <taxon>Acholeplasmataceae</taxon>
        <taxon>Acholeplasma</taxon>
    </lineage>
</organism>
<dbReference type="EC" id="3.6.4.-" evidence="9"/>
<comment type="caution">
    <text evidence="11">The sequence shown here is derived from an EMBL/GenBank/DDBJ whole genome shotgun (WGS) entry which is preliminary data.</text>
</comment>
<dbReference type="EMBL" id="VKID01000001">
    <property type="protein sequence ID" value="TRY00176.1"/>
    <property type="molecule type" value="Genomic_DNA"/>
</dbReference>
<dbReference type="RefSeq" id="WP_012242323.1">
    <property type="nucleotide sequence ID" value="NZ_CP103951.1"/>
</dbReference>
<dbReference type="Gene3D" id="1.10.8.60">
    <property type="match status" value="1"/>
</dbReference>
<comment type="catalytic activity">
    <reaction evidence="9">
        <text>ATP + H2O = ADP + phosphate + H(+)</text>
        <dbReference type="Rhea" id="RHEA:13065"/>
        <dbReference type="ChEBI" id="CHEBI:15377"/>
        <dbReference type="ChEBI" id="CHEBI:15378"/>
        <dbReference type="ChEBI" id="CHEBI:30616"/>
        <dbReference type="ChEBI" id="CHEBI:43474"/>
        <dbReference type="ChEBI" id="CHEBI:456216"/>
    </reaction>
</comment>
<dbReference type="InterPro" id="IPR027417">
    <property type="entry name" value="P-loop_NTPase"/>
</dbReference>
<dbReference type="AlphaFoldDB" id="A0A553IJ08"/>
<dbReference type="InterPro" id="IPR036388">
    <property type="entry name" value="WH-like_DNA-bd_sf"/>
</dbReference>
<feature type="binding site" evidence="9">
    <location>
        <position position="68"/>
    </location>
    <ligand>
        <name>ATP</name>
        <dbReference type="ChEBI" id="CHEBI:30616"/>
    </ligand>
</feature>
<comment type="caution">
    <text evidence="9">Lacks conserved residue(s) required for the propagation of feature annotation.</text>
</comment>
<keyword evidence="6 9" id="KW-0238">DNA-binding</keyword>
<dbReference type="GO" id="GO:0016887">
    <property type="term" value="F:ATP hydrolysis activity"/>
    <property type="evidence" value="ECO:0007669"/>
    <property type="project" value="RHEA"/>
</dbReference>
<dbReference type="InterPro" id="IPR041445">
    <property type="entry name" value="AAA_lid_4"/>
</dbReference>
<evidence type="ECO:0000256" key="5">
    <source>
        <dbReference type="ARBA" id="ARBA00022840"/>
    </source>
</evidence>
<feature type="binding site" evidence="9">
    <location>
        <position position="67"/>
    </location>
    <ligand>
        <name>Mg(2+)</name>
        <dbReference type="ChEBI" id="CHEBI:18420"/>
    </ligand>
</feature>
<feature type="binding site" evidence="9">
    <location>
        <position position="172"/>
    </location>
    <ligand>
        <name>ATP</name>
        <dbReference type="ChEBI" id="CHEBI:30616"/>
    </ligand>
</feature>
<evidence type="ECO:0000256" key="1">
    <source>
        <dbReference type="ARBA" id="ARBA00022490"/>
    </source>
</evidence>
<keyword evidence="2 9" id="KW-0547">Nucleotide-binding</keyword>
<dbReference type="Gene3D" id="3.40.50.300">
    <property type="entry name" value="P-loop containing nucleotide triphosphate hydrolases"/>
    <property type="match status" value="1"/>
</dbReference>
<dbReference type="GeneID" id="41338552"/>
<feature type="binding site" evidence="9">
    <location>
        <position position="22"/>
    </location>
    <ligand>
        <name>ATP</name>
        <dbReference type="ChEBI" id="CHEBI:30616"/>
    </ligand>
</feature>
<dbReference type="GO" id="GO:0005524">
    <property type="term" value="F:ATP binding"/>
    <property type="evidence" value="ECO:0007669"/>
    <property type="project" value="UniProtKB-UniRule"/>
</dbReference>
<comment type="similarity">
    <text evidence="9">Belongs to the RuvB family.</text>
</comment>
<feature type="binding site" evidence="9">
    <location>
        <position position="66"/>
    </location>
    <ligand>
        <name>ATP</name>
        <dbReference type="ChEBI" id="CHEBI:30616"/>
    </ligand>
</feature>
<protein>
    <recommendedName>
        <fullName evidence="9">Holliday junction branch migration complex subunit RuvB</fullName>
        <ecNumber evidence="9">3.6.4.-</ecNumber>
    </recommendedName>
</protein>
<evidence type="ECO:0000256" key="3">
    <source>
        <dbReference type="ARBA" id="ARBA00022763"/>
    </source>
</evidence>
<keyword evidence="11" id="KW-0347">Helicase</keyword>
<dbReference type="GO" id="GO:0006281">
    <property type="term" value="P:DNA repair"/>
    <property type="evidence" value="ECO:0007669"/>
    <property type="project" value="UniProtKB-UniRule"/>
</dbReference>
<comment type="subcellular location">
    <subcellularLocation>
        <location evidence="9">Cytoplasm</location>
    </subcellularLocation>
</comment>
<dbReference type="InterPro" id="IPR036390">
    <property type="entry name" value="WH_DNA-bd_sf"/>
</dbReference>
<feature type="binding site" evidence="9">
    <location>
        <position position="316"/>
    </location>
    <ligand>
        <name>DNA</name>
        <dbReference type="ChEBI" id="CHEBI:16991"/>
    </ligand>
</feature>
<name>A0A553IJ08_ACHLA</name>
<comment type="subunit">
    <text evidence="9">Homohexamer. Forms an RuvA(8)-RuvB(12)-Holliday junction (HJ) complex. HJ DNA is sandwiched between 2 RuvA tetramers; dsDNA enters through RuvA and exits via RuvB. An RuvB hexamer assembles on each DNA strand where it exits the tetramer. Each RuvB hexamer is contacted by two RuvA subunits (via domain III) on 2 adjacent RuvB subunits; this complex drives branch migration. In the full resolvosome a probable DNA-RuvA(4)-RuvB(12)-RuvC(2) complex forms which resolves the HJ.</text>
</comment>
<evidence type="ECO:0000256" key="7">
    <source>
        <dbReference type="ARBA" id="ARBA00023172"/>
    </source>
</evidence>
<dbReference type="NCBIfam" id="NF000868">
    <property type="entry name" value="PRK00080.1"/>
    <property type="match status" value="1"/>
</dbReference>
<dbReference type="InterPro" id="IPR008823">
    <property type="entry name" value="RuvB_wg_C"/>
</dbReference>
<dbReference type="Pfam" id="PF17864">
    <property type="entry name" value="AAA_lid_4"/>
    <property type="match status" value="1"/>
</dbReference>
<gene>
    <name evidence="9 11" type="primary">ruvB</name>
    <name evidence="11" type="ORF">FNV44_03785</name>
</gene>
<feature type="binding site" evidence="9">
    <location>
        <position position="311"/>
    </location>
    <ligand>
        <name>DNA</name>
        <dbReference type="ChEBI" id="CHEBI:16991"/>
    </ligand>
</feature>
<dbReference type="InterPro" id="IPR003593">
    <property type="entry name" value="AAA+_ATPase"/>
</dbReference>
<dbReference type="SUPFAM" id="SSF46785">
    <property type="entry name" value="Winged helix' DNA-binding domain"/>
    <property type="match status" value="1"/>
</dbReference>
<keyword evidence="5 9" id="KW-0067">ATP-binding</keyword>
<evidence type="ECO:0000256" key="2">
    <source>
        <dbReference type="ARBA" id="ARBA00022741"/>
    </source>
</evidence>
<dbReference type="PANTHER" id="PTHR42848">
    <property type="match status" value="1"/>
</dbReference>
<evidence type="ECO:0000313" key="12">
    <source>
        <dbReference type="Proteomes" id="UP000315938"/>
    </source>
</evidence>
<dbReference type="OMA" id="IHRMSRP"/>
<keyword evidence="8 9" id="KW-0234">DNA repair</keyword>
<keyword evidence="1 9" id="KW-0963">Cytoplasm</keyword>
<feature type="binding site" evidence="9">
    <location>
        <position position="63"/>
    </location>
    <ligand>
        <name>ATP</name>
        <dbReference type="ChEBI" id="CHEBI:30616"/>
    </ligand>
</feature>
<feature type="binding site" evidence="9">
    <location>
        <position position="182"/>
    </location>
    <ligand>
        <name>ATP</name>
        <dbReference type="ChEBI" id="CHEBI:30616"/>
    </ligand>
</feature>
<dbReference type="PANTHER" id="PTHR42848:SF1">
    <property type="entry name" value="HOLLIDAY JUNCTION BRANCH MIGRATION COMPLEX SUBUNIT RUVB"/>
    <property type="match status" value="1"/>
</dbReference>
<dbReference type="Pfam" id="PF05496">
    <property type="entry name" value="RuvB_N"/>
    <property type="match status" value="1"/>
</dbReference>
<dbReference type="NCBIfam" id="TIGR00635">
    <property type="entry name" value="ruvB"/>
    <property type="match status" value="1"/>
</dbReference>
<dbReference type="Pfam" id="PF05491">
    <property type="entry name" value="WHD_RuvB"/>
    <property type="match status" value="1"/>
</dbReference>
<reference evidence="11 12" key="1">
    <citation type="submission" date="2019-07" db="EMBL/GenBank/DDBJ databases">
        <title>Genome sequence of Acholeplasma laidlawii strain with increased resistance to erythromycin.</title>
        <authorList>
            <person name="Medvedeva E.S."/>
            <person name="Baranova N.B."/>
            <person name="Siniagina M.N."/>
            <person name="Mouzykantov A."/>
            <person name="Chernova O.A."/>
            <person name="Chernov V.M."/>
        </authorList>
    </citation>
    <scope>NUCLEOTIDE SEQUENCE [LARGE SCALE GENOMIC DNA]</scope>
    <source>
        <strain evidence="11 12">PG8REry</strain>
    </source>
</reference>
<dbReference type="SUPFAM" id="SSF52540">
    <property type="entry name" value="P-loop containing nucleoside triphosphate hydrolases"/>
    <property type="match status" value="1"/>
</dbReference>
<dbReference type="GO" id="GO:0005737">
    <property type="term" value="C:cytoplasm"/>
    <property type="evidence" value="ECO:0007669"/>
    <property type="project" value="UniProtKB-SubCell"/>
</dbReference>
<evidence type="ECO:0000256" key="8">
    <source>
        <dbReference type="ARBA" id="ARBA00023204"/>
    </source>
</evidence>
<feature type="domain" description="AAA+ ATPase" evidence="10">
    <location>
        <begin position="52"/>
        <end position="183"/>
    </location>
</feature>
<proteinExistence type="inferred from homology"/>
<feature type="binding site" evidence="9">
    <location>
        <position position="67"/>
    </location>
    <ligand>
        <name>ATP</name>
        <dbReference type="ChEBI" id="CHEBI:30616"/>
    </ligand>
</feature>
<feature type="region of interest" description="Head domain (RuvB-H)" evidence="9">
    <location>
        <begin position="256"/>
        <end position="337"/>
    </location>
</feature>
<feature type="region of interest" description="Small ATPAse domain (RuvB-S)" evidence="9">
    <location>
        <begin position="183"/>
        <end position="253"/>
    </location>
</feature>
<evidence type="ECO:0000313" key="11">
    <source>
        <dbReference type="EMBL" id="TRY00176.1"/>
    </source>
</evidence>
<sequence>MSEEKSVLRDLNLKNDDELMLRPQTLNQYIGQDDIKEMLSIYIQAALKREESLDHVLLYGAPGLGKTTLAQIIANELGVDIKITSGPAIEKTGDLVALLSSLSPGDVLFIDEIHRIPRFVEEVLYSAMEDYTLDIVLDKERDSRSIRIELPPFTLIGATTRFGDLSHPLRERFGAVFRLSYYKLEEIKQIVRRTSKVYQNEIDEKAVDELSKRSRGTPRIANRLFRRVRDFAEIMTDAVITLDITQLALTKLGIDHKGLDASDYLYLRGIVERFNGGPVGLESLASTIGEEPGTIEDVYEPYLLQEGYIKRTPRGRVATELAYNLLGVKYYKGLLDN</sequence>
<dbReference type="Gene3D" id="1.10.10.10">
    <property type="entry name" value="Winged helix-like DNA-binding domain superfamily/Winged helix DNA-binding domain"/>
    <property type="match status" value="1"/>
</dbReference>
<dbReference type="HAMAP" id="MF_00016">
    <property type="entry name" value="DNA_HJ_migration_RuvB"/>
    <property type="match status" value="1"/>
</dbReference>
<dbReference type="InterPro" id="IPR004605">
    <property type="entry name" value="DNA_helicase_Holl-junc_RuvB"/>
</dbReference>
<feature type="binding site" evidence="9">
    <location>
        <position position="219"/>
    </location>
    <ligand>
        <name>ATP</name>
        <dbReference type="ChEBI" id="CHEBI:30616"/>
    </ligand>
</feature>